<protein>
    <recommendedName>
        <fullName evidence="4">YggT family protein</fullName>
    </recommendedName>
</protein>
<keyword evidence="1" id="KW-0472">Membrane</keyword>
<keyword evidence="1" id="KW-1133">Transmembrane helix</keyword>
<dbReference type="Proteomes" id="UP000586093">
    <property type="component" value="Unassembled WGS sequence"/>
</dbReference>
<evidence type="ECO:0000256" key="1">
    <source>
        <dbReference type="SAM" id="Phobius"/>
    </source>
</evidence>
<evidence type="ECO:0000313" key="3">
    <source>
        <dbReference type="Proteomes" id="UP000586093"/>
    </source>
</evidence>
<proteinExistence type="predicted"/>
<reference evidence="2 3" key="1">
    <citation type="submission" date="2020-08" db="EMBL/GenBank/DDBJ databases">
        <title>Aquariorum lacteus gen. nov., sp. nov., a new member of the family Comamonadaceae, isolated from freshwater aquarium.</title>
        <authorList>
            <person name="Chun S.-J."/>
        </authorList>
    </citation>
    <scope>NUCLEOTIDE SEQUENCE [LARGE SCALE GENOMIC DNA]</scope>
    <source>
        <strain evidence="2 3">SJAQ100</strain>
    </source>
</reference>
<gene>
    <name evidence="2" type="ORF">H4F90_04700</name>
</gene>
<feature type="transmembrane region" description="Helical" evidence="1">
    <location>
        <begin position="12"/>
        <end position="31"/>
    </location>
</feature>
<dbReference type="EMBL" id="JACIVI010000001">
    <property type="protein sequence ID" value="MBB1161278.1"/>
    <property type="molecule type" value="Genomic_DNA"/>
</dbReference>
<keyword evidence="3" id="KW-1185">Reference proteome</keyword>
<name>A0A839HNV7_9BURK</name>
<comment type="caution">
    <text evidence="2">The sequence shown here is derived from an EMBL/GenBank/DDBJ whole genome shotgun (WGS) entry which is preliminary data.</text>
</comment>
<evidence type="ECO:0000313" key="2">
    <source>
        <dbReference type="EMBL" id="MBB1161278.1"/>
    </source>
</evidence>
<dbReference type="AlphaFoldDB" id="A0A839HNV7"/>
<evidence type="ECO:0008006" key="4">
    <source>
        <dbReference type="Google" id="ProtNLM"/>
    </source>
</evidence>
<sequence length="99" mass="10947">MLWLAVTVKLLAEIALMALVGRALLGLLAGAGRERNAVYRLLDLLSRPALRLFRALSPRRVLDRHLPLMATLGLVWIWLGALLLKLAECRALPGQALCR</sequence>
<dbReference type="RefSeq" id="WP_182661930.1">
    <property type="nucleotide sequence ID" value="NZ_JACIVI010000001.1"/>
</dbReference>
<organism evidence="2 3">
    <name type="scientific">Aquariibacter albus</name>
    <dbReference type="NCBI Taxonomy" id="2759899"/>
    <lineage>
        <taxon>Bacteria</taxon>
        <taxon>Pseudomonadati</taxon>
        <taxon>Pseudomonadota</taxon>
        <taxon>Betaproteobacteria</taxon>
        <taxon>Burkholderiales</taxon>
        <taxon>Sphaerotilaceae</taxon>
        <taxon>Aquariibacter</taxon>
    </lineage>
</organism>
<feature type="transmembrane region" description="Helical" evidence="1">
    <location>
        <begin position="66"/>
        <end position="84"/>
    </location>
</feature>
<accession>A0A839HNV7</accession>
<keyword evidence="1" id="KW-0812">Transmembrane</keyword>